<evidence type="ECO:0000313" key="2">
    <source>
        <dbReference type="EMBL" id="KKK44826.1"/>
    </source>
</evidence>
<reference evidence="2" key="1">
    <citation type="journal article" date="2015" name="Nature">
        <title>Complex archaea that bridge the gap between prokaryotes and eukaryotes.</title>
        <authorList>
            <person name="Spang A."/>
            <person name="Saw J.H."/>
            <person name="Jorgensen S.L."/>
            <person name="Zaremba-Niedzwiedzka K."/>
            <person name="Martijn J."/>
            <person name="Lind A.E."/>
            <person name="van Eijk R."/>
            <person name="Schleper C."/>
            <person name="Guy L."/>
            <person name="Ettema T.J."/>
        </authorList>
    </citation>
    <scope>NUCLEOTIDE SEQUENCE</scope>
</reference>
<feature type="domain" description="Molybdopterin-guanine dinucleotide biosynthesis protein B (MobB)" evidence="1">
    <location>
        <begin position="4"/>
        <end position="135"/>
    </location>
</feature>
<dbReference type="InterPro" id="IPR027417">
    <property type="entry name" value="P-loop_NTPase"/>
</dbReference>
<accession>A0A0F8Y9G2</accession>
<dbReference type="Gene3D" id="3.40.50.300">
    <property type="entry name" value="P-loop containing nucleotide triphosphate hydrolases"/>
    <property type="match status" value="1"/>
</dbReference>
<protein>
    <recommendedName>
        <fullName evidence="1">Molybdopterin-guanine dinucleotide biosynthesis protein B (MobB) domain-containing protein</fullName>
    </recommendedName>
</protein>
<comment type="caution">
    <text evidence="2">The sequence shown here is derived from an EMBL/GenBank/DDBJ whole genome shotgun (WGS) entry which is preliminary data.</text>
</comment>
<proteinExistence type="predicted"/>
<dbReference type="CDD" id="cd03116">
    <property type="entry name" value="MobB"/>
    <property type="match status" value="1"/>
</dbReference>
<dbReference type="NCBIfam" id="TIGR00176">
    <property type="entry name" value="mobB"/>
    <property type="match status" value="1"/>
</dbReference>
<dbReference type="AlphaFoldDB" id="A0A0F8Y9G2"/>
<dbReference type="GO" id="GO:0005525">
    <property type="term" value="F:GTP binding"/>
    <property type="evidence" value="ECO:0007669"/>
    <property type="project" value="InterPro"/>
</dbReference>
<dbReference type="InterPro" id="IPR052539">
    <property type="entry name" value="MGD_biosynthesis_adapter"/>
</dbReference>
<sequence>MRVYGVTGWKNAGKTGLMERLVAEFTARGLRVSTLKHAHHSFDVDHQGKDSHRHREAGAHQVLLGSARRWALMTELRDGDEPTLDDLLGQMAPVDLVLIEGWKRDRHPKVEAWRAEPGNPLIAPGDPTIRAVATDSPVDLTDRPRFDLDDTAAIADFIAAEVGL</sequence>
<evidence type="ECO:0000259" key="1">
    <source>
        <dbReference type="Pfam" id="PF03205"/>
    </source>
</evidence>
<dbReference type="InterPro" id="IPR004435">
    <property type="entry name" value="MobB_dom"/>
</dbReference>
<dbReference type="GO" id="GO:0006777">
    <property type="term" value="P:Mo-molybdopterin cofactor biosynthetic process"/>
    <property type="evidence" value="ECO:0007669"/>
    <property type="project" value="InterPro"/>
</dbReference>
<dbReference type="EMBL" id="LAZR01070142">
    <property type="protein sequence ID" value="KKK44826.1"/>
    <property type="molecule type" value="Genomic_DNA"/>
</dbReference>
<dbReference type="Pfam" id="PF03205">
    <property type="entry name" value="MobB"/>
    <property type="match status" value="1"/>
</dbReference>
<gene>
    <name evidence="2" type="ORF">LCGC14_3166470</name>
</gene>
<dbReference type="PANTHER" id="PTHR40072:SF1">
    <property type="entry name" value="MOLYBDOPTERIN-GUANINE DINUCLEOTIDE BIOSYNTHESIS ADAPTER PROTEIN"/>
    <property type="match status" value="1"/>
</dbReference>
<name>A0A0F8Y9G2_9ZZZZ</name>
<organism evidence="2">
    <name type="scientific">marine sediment metagenome</name>
    <dbReference type="NCBI Taxonomy" id="412755"/>
    <lineage>
        <taxon>unclassified sequences</taxon>
        <taxon>metagenomes</taxon>
        <taxon>ecological metagenomes</taxon>
    </lineage>
</organism>
<dbReference type="SUPFAM" id="SSF52540">
    <property type="entry name" value="P-loop containing nucleoside triphosphate hydrolases"/>
    <property type="match status" value="1"/>
</dbReference>
<dbReference type="PANTHER" id="PTHR40072">
    <property type="entry name" value="MOLYBDOPTERIN-GUANINE DINUCLEOTIDE BIOSYNTHESIS ADAPTER PROTEIN-RELATED"/>
    <property type="match status" value="1"/>
</dbReference>